<evidence type="ECO:0000256" key="4">
    <source>
        <dbReference type="ARBA" id="ARBA00022801"/>
    </source>
</evidence>
<dbReference type="InterPro" id="IPR001405">
    <property type="entry name" value="UPF0758"/>
</dbReference>
<keyword evidence="2" id="KW-0645">Protease</keyword>
<dbReference type="OrthoDB" id="9804482at2"/>
<dbReference type="Proteomes" id="UP000247790">
    <property type="component" value="Unassembled WGS sequence"/>
</dbReference>
<dbReference type="PANTHER" id="PTHR30471:SF3">
    <property type="entry name" value="UPF0758 PROTEIN YEES-RELATED"/>
    <property type="match status" value="1"/>
</dbReference>
<dbReference type="PROSITE" id="PS01302">
    <property type="entry name" value="UPF0758"/>
    <property type="match status" value="1"/>
</dbReference>
<dbReference type="NCBIfam" id="TIGR00608">
    <property type="entry name" value="radc"/>
    <property type="match status" value="1"/>
</dbReference>
<accession>A0A2V4V9H7</accession>
<evidence type="ECO:0000313" key="10">
    <source>
        <dbReference type="Proteomes" id="UP000247790"/>
    </source>
</evidence>
<keyword evidence="3" id="KW-0479">Metal-binding</keyword>
<proteinExistence type="inferred from homology"/>
<comment type="similarity">
    <text evidence="1">Belongs to the UPF0758 family.</text>
</comment>
<evidence type="ECO:0000256" key="6">
    <source>
        <dbReference type="ARBA" id="ARBA00023049"/>
    </source>
</evidence>
<dbReference type="GO" id="GO:0008237">
    <property type="term" value="F:metallopeptidase activity"/>
    <property type="evidence" value="ECO:0007669"/>
    <property type="project" value="UniProtKB-KW"/>
</dbReference>
<reference evidence="9 11" key="2">
    <citation type="submission" date="2020-06" db="EMBL/GenBank/DDBJ databases">
        <title>Complete genome of Paenibacillus barcinonensis KACC11450.</title>
        <authorList>
            <person name="Kim M."/>
            <person name="Park Y.-J."/>
            <person name="Shin J.-H."/>
        </authorList>
    </citation>
    <scope>NUCLEOTIDE SEQUENCE [LARGE SCALE GENOMIC DNA]</scope>
    <source>
        <strain evidence="9 11">KACC11450</strain>
    </source>
</reference>
<dbReference type="EMBL" id="QJSW01000006">
    <property type="protein sequence ID" value="PYE49301.1"/>
    <property type="molecule type" value="Genomic_DNA"/>
</dbReference>
<keyword evidence="6" id="KW-0482">Metalloprotease</keyword>
<dbReference type="AlphaFoldDB" id="A0A2V4V9H7"/>
<dbReference type="InterPro" id="IPR020891">
    <property type="entry name" value="UPF0758_CS"/>
</dbReference>
<dbReference type="PROSITE" id="PS50249">
    <property type="entry name" value="MPN"/>
    <property type="match status" value="1"/>
</dbReference>
<evidence type="ECO:0000313" key="8">
    <source>
        <dbReference type="EMBL" id="PYE49301.1"/>
    </source>
</evidence>
<feature type="domain" description="MPN" evidence="7">
    <location>
        <begin position="40"/>
        <end position="162"/>
    </location>
</feature>
<dbReference type="PANTHER" id="PTHR30471">
    <property type="entry name" value="DNA REPAIR PROTEIN RADC"/>
    <property type="match status" value="1"/>
</dbReference>
<evidence type="ECO:0000256" key="2">
    <source>
        <dbReference type="ARBA" id="ARBA00022670"/>
    </source>
</evidence>
<organism evidence="8 10">
    <name type="scientific">Paenibacillus barcinonensis</name>
    <dbReference type="NCBI Taxonomy" id="198119"/>
    <lineage>
        <taxon>Bacteria</taxon>
        <taxon>Bacillati</taxon>
        <taxon>Bacillota</taxon>
        <taxon>Bacilli</taxon>
        <taxon>Bacillales</taxon>
        <taxon>Paenibacillaceae</taxon>
        <taxon>Paenibacillus</taxon>
    </lineage>
</organism>
<dbReference type="SUPFAM" id="SSF102712">
    <property type="entry name" value="JAB1/MPN domain"/>
    <property type="match status" value="1"/>
</dbReference>
<dbReference type="RefSeq" id="WP_110896806.1">
    <property type="nucleotide sequence ID" value="NZ_CP054614.1"/>
</dbReference>
<sequence>MKNFSVNETQLASLPRRRREHAEKLLQLIERVLQEDVPSEIRRPEDVYQLVAAEMSSLPNEHFVAIMLNVKNRVISKETIGIGTLNGAIVHPRELFRRAILKNAASIICVHNHPSGDPTPSQEDIKVTKRLFDAGEIVDINVLDHIIVGVEGFVSLKQLGMM</sequence>
<reference evidence="8 10" key="1">
    <citation type="submission" date="2018-06" db="EMBL/GenBank/DDBJ databases">
        <title>Genomic Encyclopedia of Type Strains, Phase III (KMG-III): the genomes of soil and plant-associated and newly described type strains.</title>
        <authorList>
            <person name="Whitman W."/>
        </authorList>
    </citation>
    <scope>NUCLEOTIDE SEQUENCE [LARGE SCALE GENOMIC DNA]</scope>
    <source>
        <strain evidence="8 10">CECT 7022</strain>
    </source>
</reference>
<dbReference type="InterPro" id="IPR037518">
    <property type="entry name" value="MPN"/>
</dbReference>
<evidence type="ECO:0000256" key="3">
    <source>
        <dbReference type="ARBA" id="ARBA00022723"/>
    </source>
</evidence>
<dbReference type="Proteomes" id="UP000509327">
    <property type="component" value="Chromosome"/>
</dbReference>
<dbReference type="CDD" id="cd08071">
    <property type="entry name" value="MPN_DUF2466"/>
    <property type="match status" value="1"/>
</dbReference>
<dbReference type="GO" id="GO:0046872">
    <property type="term" value="F:metal ion binding"/>
    <property type="evidence" value="ECO:0007669"/>
    <property type="project" value="UniProtKB-KW"/>
</dbReference>
<evidence type="ECO:0000313" key="11">
    <source>
        <dbReference type="Proteomes" id="UP000509327"/>
    </source>
</evidence>
<keyword evidence="4" id="KW-0378">Hydrolase</keyword>
<dbReference type="Gene3D" id="3.40.140.10">
    <property type="entry name" value="Cytidine Deaminase, domain 2"/>
    <property type="match status" value="1"/>
</dbReference>
<dbReference type="InterPro" id="IPR025657">
    <property type="entry name" value="RadC_JAB"/>
</dbReference>
<evidence type="ECO:0000256" key="5">
    <source>
        <dbReference type="ARBA" id="ARBA00022833"/>
    </source>
</evidence>
<protein>
    <submittedName>
        <fullName evidence="8">DNA repair protein RadC</fullName>
    </submittedName>
</protein>
<keyword evidence="11" id="KW-1185">Reference proteome</keyword>
<evidence type="ECO:0000259" key="7">
    <source>
        <dbReference type="PROSITE" id="PS50249"/>
    </source>
</evidence>
<evidence type="ECO:0000313" key="9">
    <source>
        <dbReference type="EMBL" id="QKS55519.1"/>
    </source>
</evidence>
<dbReference type="EMBL" id="CP054614">
    <property type="protein sequence ID" value="QKS55519.1"/>
    <property type="molecule type" value="Genomic_DNA"/>
</dbReference>
<name>A0A2V4V9H7_PAEBA</name>
<gene>
    <name evidence="9" type="primary">radC</name>
    <name evidence="8" type="ORF">DFQ00_106287</name>
    <name evidence="9" type="ORF">HUB98_03770</name>
</gene>
<evidence type="ECO:0000256" key="1">
    <source>
        <dbReference type="ARBA" id="ARBA00010243"/>
    </source>
</evidence>
<dbReference type="Pfam" id="PF04002">
    <property type="entry name" value="RadC"/>
    <property type="match status" value="1"/>
</dbReference>
<dbReference type="GO" id="GO:0006508">
    <property type="term" value="P:proteolysis"/>
    <property type="evidence" value="ECO:0007669"/>
    <property type="project" value="UniProtKB-KW"/>
</dbReference>
<keyword evidence="5" id="KW-0862">Zinc</keyword>